<keyword evidence="7" id="KW-1185">Reference proteome</keyword>
<evidence type="ECO:0000256" key="5">
    <source>
        <dbReference type="SAM" id="Phobius"/>
    </source>
</evidence>
<name>A0A8B9F5V5_9PSIT</name>
<keyword evidence="5" id="KW-1133">Transmembrane helix</keyword>
<proteinExistence type="predicted"/>
<evidence type="ECO:0000313" key="6">
    <source>
        <dbReference type="Ensembl" id="ENSACOP00000004351.1"/>
    </source>
</evidence>
<organism evidence="6 7">
    <name type="scientific">Amazona collaria</name>
    <name type="common">yellow-billed parrot</name>
    <dbReference type="NCBI Taxonomy" id="241587"/>
    <lineage>
        <taxon>Eukaryota</taxon>
        <taxon>Metazoa</taxon>
        <taxon>Chordata</taxon>
        <taxon>Craniata</taxon>
        <taxon>Vertebrata</taxon>
        <taxon>Euteleostomi</taxon>
        <taxon>Archelosauria</taxon>
        <taxon>Archosauria</taxon>
        <taxon>Dinosauria</taxon>
        <taxon>Saurischia</taxon>
        <taxon>Theropoda</taxon>
        <taxon>Coelurosauria</taxon>
        <taxon>Aves</taxon>
        <taxon>Neognathae</taxon>
        <taxon>Neoaves</taxon>
        <taxon>Telluraves</taxon>
        <taxon>Australaves</taxon>
        <taxon>Psittaciformes</taxon>
        <taxon>Psittacidae</taxon>
        <taxon>Amazona</taxon>
    </lineage>
</organism>
<keyword evidence="3 5" id="KW-0472">Membrane</keyword>
<feature type="transmembrane region" description="Helical" evidence="5">
    <location>
        <begin position="146"/>
        <end position="170"/>
    </location>
</feature>
<dbReference type="PANTHER" id="PTHR12080:SF93">
    <property type="entry name" value="V-SET AND TRANSMEMBRANE DOMAIN-CONTAINING PROTEIN 5"/>
    <property type="match status" value="1"/>
</dbReference>
<dbReference type="Proteomes" id="UP000694522">
    <property type="component" value="Unplaced"/>
</dbReference>
<dbReference type="GO" id="GO:0030425">
    <property type="term" value="C:dendrite"/>
    <property type="evidence" value="ECO:0007669"/>
    <property type="project" value="TreeGrafter"/>
</dbReference>
<dbReference type="InterPro" id="IPR015631">
    <property type="entry name" value="CD2/SLAM_rcpt"/>
</dbReference>
<sequence>MATKIGRSHPALDGWCSITSTLITLFSLSAPGGVSLVVPQPNINATVAQNILLSVEYSCRGVATIEWKHVSTWGATKIVEWKSGDYVNISTVYKDRVTTFENGSIQLLNVGMRDAGYYFITVTEEHGTSTYGTIIVNIYEIIYEDLHFVAVLFVLLAAVSAILVCFMWLCNKSLHLFQKKMTHKLTGISLRMQPRYRVLKSEF</sequence>
<dbReference type="GO" id="GO:0030424">
    <property type="term" value="C:axon"/>
    <property type="evidence" value="ECO:0007669"/>
    <property type="project" value="TreeGrafter"/>
</dbReference>
<keyword evidence="4" id="KW-0325">Glycoprotein</keyword>
<reference evidence="6" key="1">
    <citation type="submission" date="2025-08" db="UniProtKB">
        <authorList>
            <consortium name="Ensembl"/>
        </authorList>
    </citation>
    <scope>IDENTIFICATION</scope>
</reference>
<evidence type="ECO:0000256" key="2">
    <source>
        <dbReference type="ARBA" id="ARBA00022729"/>
    </source>
</evidence>
<evidence type="ECO:0000256" key="4">
    <source>
        <dbReference type="ARBA" id="ARBA00023180"/>
    </source>
</evidence>
<evidence type="ECO:0000256" key="3">
    <source>
        <dbReference type="ARBA" id="ARBA00023136"/>
    </source>
</evidence>
<reference evidence="6" key="2">
    <citation type="submission" date="2025-09" db="UniProtKB">
        <authorList>
            <consortium name="Ensembl"/>
        </authorList>
    </citation>
    <scope>IDENTIFICATION</scope>
</reference>
<dbReference type="GO" id="GO:0046847">
    <property type="term" value="P:filopodium assembly"/>
    <property type="evidence" value="ECO:0007669"/>
    <property type="project" value="TreeGrafter"/>
</dbReference>
<dbReference type="GO" id="GO:1904891">
    <property type="term" value="P:positive regulation of excitatory synapse assembly"/>
    <property type="evidence" value="ECO:0007669"/>
    <property type="project" value="TreeGrafter"/>
</dbReference>
<dbReference type="PANTHER" id="PTHR12080">
    <property type="entry name" value="SIGNALING LYMPHOCYTIC ACTIVATION MOLECULE"/>
    <property type="match status" value="1"/>
</dbReference>
<dbReference type="GO" id="GO:0005886">
    <property type="term" value="C:plasma membrane"/>
    <property type="evidence" value="ECO:0007669"/>
    <property type="project" value="TreeGrafter"/>
</dbReference>
<accession>A0A8B9F5V5</accession>
<protein>
    <submittedName>
        <fullName evidence="6">V-set and transmembrane domain containing 5</fullName>
    </submittedName>
</protein>
<keyword evidence="2" id="KW-0732">Signal</keyword>
<dbReference type="SUPFAM" id="SSF48726">
    <property type="entry name" value="Immunoglobulin"/>
    <property type="match status" value="1"/>
</dbReference>
<dbReference type="Gene3D" id="2.60.40.10">
    <property type="entry name" value="Immunoglobulins"/>
    <property type="match status" value="1"/>
</dbReference>
<dbReference type="Ensembl" id="ENSACOT00000004525.1">
    <property type="protein sequence ID" value="ENSACOP00000004351.1"/>
    <property type="gene ID" value="ENSACOG00000003083.1"/>
</dbReference>
<evidence type="ECO:0000256" key="1">
    <source>
        <dbReference type="ARBA" id="ARBA00004370"/>
    </source>
</evidence>
<dbReference type="InterPro" id="IPR013783">
    <property type="entry name" value="Ig-like_fold"/>
</dbReference>
<comment type="subcellular location">
    <subcellularLocation>
        <location evidence="1">Membrane</location>
    </subcellularLocation>
</comment>
<keyword evidence="5" id="KW-0812">Transmembrane</keyword>
<dbReference type="AlphaFoldDB" id="A0A8B9F5V5"/>
<evidence type="ECO:0000313" key="7">
    <source>
        <dbReference type="Proteomes" id="UP000694522"/>
    </source>
</evidence>
<dbReference type="InterPro" id="IPR036179">
    <property type="entry name" value="Ig-like_dom_sf"/>
</dbReference>